<dbReference type="PANTHER" id="PTHR43578:SF3">
    <property type="entry name" value="NADH-QUINONE OXIDOREDUCTASE SUBUNIT F"/>
    <property type="match status" value="1"/>
</dbReference>
<dbReference type="Pfam" id="PF10589">
    <property type="entry name" value="NADH_4Fe-4S"/>
    <property type="match status" value="1"/>
</dbReference>
<dbReference type="AlphaFoldDB" id="A0A401FRI0"/>
<dbReference type="GO" id="GO:0051539">
    <property type="term" value="F:4 iron, 4 sulfur cluster binding"/>
    <property type="evidence" value="ECO:0007669"/>
    <property type="project" value="UniProtKB-KW"/>
</dbReference>
<gene>
    <name evidence="7" type="ORF">DENIS_0505</name>
</gene>
<dbReference type="GO" id="GO:0046872">
    <property type="term" value="F:metal ion binding"/>
    <property type="evidence" value="ECO:0007669"/>
    <property type="project" value="UniProtKB-KW"/>
</dbReference>
<dbReference type="InterPro" id="IPR017896">
    <property type="entry name" value="4Fe4S_Fe-S-bd"/>
</dbReference>
<evidence type="ECO:0000313" key="7">
    <source>
        <dbReference type="EMBL" id="GBC59566.1"/>
    </source>
</evidence>
<reference evidence="8" key="1">
    <citation type="submission" date="2017-11" db="EMBL/GenBank/DDBJ databases">
        <authorList>
            <person name="Watanabe M."/>
            <person name="Kojima H."/>
        </authorList>
    </citation>
    <scope>NUCLEOTIDE SEQUENCE [LARGE SCALE GENOMIC DNA]</scope>
    <source>
        <strain evidence="8">Tokyo 01</strain>
    </source>
</reference>
<dbReference type="EMBL" id="BEXT01000001">
    <property type="protein sequence ID" value="GBC59566.1"/>
    <property type="molecule type" value="Genomic_DNA"/>
</dbReference>
<dbReference type="Gene3D" id="6.10.250.1450">
    <property type="match status" value="1"/>
</dbReference>
<protein>
    <submittedName>
        <fullName evidence="7">NADH dehydrogenase</fullName>
    </submittedName>
</protein>
<keyword evidence="2" id="KW-0004">4Fe-4S</keyword>
<dbReference type="CDD" id="cd02980">
    <property type="entry name" value="TRX_Fd_family"/>
    <property type="match status" value="1"/>
</dbReference>
<reference evidence="8" key="2">
    <citation type="submission" date="2019-01" db="EMBL/GenBank/DDBJ databases">
        <title>Genome sequence of Desulfonema ishimotonii strain Tokyo 01.</title>
        <authorList>
            <person name="Fukui M."/>
        </authorList>
    </citation>
    <scope>NUCLEOTIDE SEQUENCE [LARGE SCALE GENOMIC DNA]</scope>
    <source>
        <strain evidence="8">Tokyo 01</strain>
    </source>
</reference>
<dbReference type="Gene3D" id="3.30.70.20">
    <property type="match status" value="1"/>
</dbReference>
<dbReference type="SUPFAM" id="SSF142019">
    <property type="entry name" value="Nqo1 FMN-binding domain-like"/>
    <property type="match status" value="1"/>
</dbReference>
<comment type="caution">
    <text evidence="7">The sequence shown here is derived from an EMBL/GenBank/DDBJ whole genome shotgun (WGS) entry which is preliminary data.</text>
</comment>
<dbReference type="InterPro" id="IPR011538">
    <property type="entry name" value="Nuo51_FMN-bd"/>
</dbReference>
<dbReference type="NCBIfam" id="NF010120">
    <property type="entry name" value="PRK13596.1"/>
    <property type="match status" value="1"/>
</dbReference>
<keyword evidence="5" id="KW-0411">Iron-sulfur</keyword>
<keyword evidence="3" id="KW-0479">Metal-binding</keyword>
<dbReference type="SUPFAM" id="SSF140490">
    <property type="entry name" value="Nqo1C-terminal domain-like"/>
    <property type="match status" value="1"/>
</dbReference>
<dbReference type="FunFam" id="1.20.1440.230:FF:000001">
    <property type="entry name" value="Mitochondrial NADH dehydrogenase flavoprotein 1"/>
    <property type="match status" value="1"/>
</dbReference>
<keyword evidence="4" id="KW-0408">Iron</keyword>
<dbReference type="FunFam" id="3.40.50.11540:FF:000001">
    <property type="entry name" value="NADH dehydrogenase [ubiquinone] flavoprotein 1, mitochondrial"/>
    <property type="match status" value="1"/>
</dbReference>
<evidence type="ECO:0000313" key="8">
    <source>
        <dbReference type="Proteomes" id="UP000288096"/>
    </source>
</evidence>
<dbReference type="Gene3D" id="3.40.50.11540">
    <property type="entry name" value="NADH-ubiquinone oxidoreductase 51kDa subunit"/>
    <property type="match status" value="1"/>
</dbReference>
<accession>A0A401FRI0</accession>
<dbReference type="PANTHER" id="PTHR43578">
    <property type="entry name" value="NADH-QUINONE OXIDOREDUCTASE SUBUNIT F"/>
    <property type="match status" value="1"/>
</dbReference>
<dbReference type="InterPro" id="IPR037207">
    <property type="entry name" value="Nuop51_4Fe4S-bd_sf"/>
</dbReference>
<evidence type="ECO:0000256" key="3">
    <source>
        <dbReference type="ARBA" id="ARBA00022723"/>
    </source>
</evidence>
<dbReference type="GO" id="GO:0010181">
    <property type="term" value="F:FMN binding"/>
    <property type="evidence" value="ECO:0007669"/>
    <property type="project" value="InterPro"/>
</dbReference>
<dbReference type="Proteomes" id="UP000288096">
    <property type="component" value="Unassembled WGS sequence"/>
</dbReference>
<dbReference type="InterPro" id="IPR036249">
    <property type="entry name" value="Thioredoxin-like_sf"/>
</dbReference>
<dbReference type="PROSITE" id="PS00198">
    <property type="entry name" value="4FE4S_FER_1"/>
    <property type="match status" value="1"/>
</dbReference>
<dbReference type="InterPro" id="IPR017900">
    <property type="entry name" value="4Fe4S_Fe_S_CS"/>
</dbReference>
<dbReference type="PROSITE" id="PS00645">
    <property type="entry name" value="COMPLEX1_51K_2"/>
    <property type="match status" value="1"/>
</dbReference>
<organism evidence="7 8">
    <name type="scientific">Desulfonema ishimotonii</name>
    <dbReference type="NCBI Taxonomy" id="45657"/>
    <lineage>
        <taxon>Bacteria</taxon>
        <taxon>Pseudomonadati</taxon>
        <taxon>Thermodesulfobacteriota</taxon>
        <taxon>Desulfobacteria</taxon>
        <taxon>Desulfobacterales</taxon>
        <taxon>Desulfococcaceae</taxon>
        <taxon>Desulfonema</taxon>
    </lineage>
</organism>
<dbReference type="SUPFAM" id="SSF142984">
    <property type="entry name" value="Nqo1 middle domain-like"/>
    <property type="match status" value="1"/>
</dbReference>
<dbReference type="RefSeq" id="WP_124327069.1">
    <property type="nucleotide sequence ID" value="NZ_BEXT01000001.1"/>
</dbReference>
<dbReference type="Gene3D" id="1.20.1440.230">
    <property type="entry name" value="NADH-ubiquinone oxidoreductase 51kDa subunit, iron-sulphur binding domain"/>
    <property type="match status" value="1"/>
</dbReference>
<evidence type="ECO:0000256" key="2">
    <source>
        <dbReference type="ARBA" id="ARBA00022485"/>
    </source>
</evidence>
<dbReference type="Gene3D" id="3.40.30.10">
    <property type="entry name" value="Glutaredoxin"/>
    <property type="match status" value="1"/>
</dbReference>
<dbReference type="Pfam" id="PF01512">
    <property type="entry name" value="Complex1_51K"/>
    <property type="match status" value="1"/>
</dbReference>
<proteinExistence type="inferred from homology"/>
<dbReference type="SUPFAM" id="SSF52833">
    <property type="entry name" value="Thioredoxin-like"/>
    <property type="match status" value="1"/>
</dbReference>
<feature type="domain" description="4Fe-4S ferredoxin-type" evidence="6">
    <location>
        <begin position="590"/>
        <end position="615"/>
    </location>
</feature>
<dbReference type="Pfam" id="PF00037">
    <property type="entry name" value="Fer4"/>
    <property type="match status" value="1"/>
</dbReference>
<dbReference type="InterPro" id="IPR037225">
    <property type="entry name" value="Nuo51_FMN-bd_sf"/>
</dbReference>
<dbReference type="SMART" id="SM00928">
    <property type="entry name" value="NADH_4Fe-4S"/>
    <property type="match status" value="1"/>
</dbReference>
<feature type="domain" description="4Fe-4S ferredoxin-type" evidence="6">
    <location>
        <begin position="560"/>
        <end position="589"/>
    </location>
</feature>
<dbReference type="InterPro" id="IPR019575">
    <property type="entry name" value="Nuop51_4Fe4S-bd"/>
</dbReference>
<comment type="similarity">
    <text evidence="1">Belongs to the complex I 51 kDa subunit family.</text>
</comment>
<evidence type="ECO:0000256" key="4">
    <source>
        <dbReference type="ARBA" id="ARBA00023004"/>
    </source>
</evidence>
<dbReference type="Pfam" id="PF01257">
    <property type="entry name" value="2Fe-2S_thioredx"/>
    <property type="match status" value="1"/>
</dbReference>
<dbReference type="GO" id="GO:0008137">
    <property type="term" value="F:NADH dehydrogenase (ubiquinone) activity"/>
    <property type="evidence" value="ECO:0007669"/>
    <property type="project" value="InterPro"/>
</dbReference>
<evidence type="ECO:0000256" key="5">
    <source>
        <dbReference type="ARBA" id="ARBA00023014"/>
    </source>
</evidence>
<dbReference type="PROSITE" id="PS51379">
    <property type="entry name" value="4FE4S_FER_2"/>
    <property type="match status" value="2"/>
</dbReference>
<dbReference type="Gene3D" id="3.10.20.600">
    <property type="match status" value="1"/>
</dbReference>
<dbReference type="InterPro" id="IPR001949">
    <property type="entry name" value="NADH-UbQ_OxRdtase_51kDa_CS"/>
</dbReference>
<evidence type="ECO:0000259" key="6">
    <source>
        <dbReference type="PROSITE" id="PS51379"/>
    </source>
</evidence>
<dbReference type="OrthoDB" id="9805533at2"/>
<dbReference type="SUPFAM" id="SSF54862">
    <property type="entry name" value="4Fe-4S ferredoxins"/>
    <property type="match status" value="1"/>
</dbReference>
<sequence>MAKLTIEDLKEIKKKKAGEIDSPNVRHLLICGGTGCHATGSIAVKDVLNQEIEKRGLGEKIKVVETGCNGFCAMGPLMVVHPDGTFYQKLKADDIPKVIEEHLINGKPVEKLLYKDPASKKRIPLQNDIPFFAHQMPRALRNKGLIDPESIDDYIARDGYQGVHKALTEMTPEQVIEQMKISGLRGRGGAGFPTGMKWDFASKSPGDVKYVLCNADEGDPGAFMDRSILEADPHAVLEGMVIAARAIGATQGYIYARTEYPLAIKRLEIAIRQAKEYGLLGQDIFGTGIDFDIDIYQGAGAFVCGEETALMRSIEGKRGMPRPRPPFPAHKGLWEKPTILNNVESLANVAQIILNGGEWYASVGTEKSKGTKVFAMSGDINNIGLVEVPMGTPLRTLIYDVGGGIPNKRKFKAVQLGGPSGGCIPEQHLDTLVDYEEIAKVGAIMGSGGLIVMDDHTCMVDMARFFMDFIQDESCGKCTPCREGTKRLLEILEKICDGRGEPEDLDTLEELSETIKEGSLCGLGQTAPNPVLSTLRYFRDEYLAHIYDKKCPAKRCAELLLFEVDPEKCTKCGACFRACPADAIVWKKKEVAQINKENCVKCLTCFDKCKFDAIN</sequence>
<evidence type="ECO:0000256" key="1">
    <source>
        <dbReference type="ARBA" id="ARBA00007523"/>
    </source>
</evidence>
<keyword evidence="8" id="KW-1185">Reference proteome</keyword>
<name>A0A401FRI0_9BACT</name>